<dbReference type="EMBL" id="RKNM01000001">
    <property type="protein sequence ID" value="ROX58560.1"/>
    <property type="molecule type" value="Genomic_DNA"/>
</dbReference>
<evidence type="ECO:0000313" key="12">
    <source>
        <dbReference type="EMBL" id="PZM51288.1"/>
    </source>
</evidence>
<dbReference type="Proteomes" id="UP000191171">
    <property type="component" value="Unassembled WGS sequence"/>
</dbReference>
<dbReference type="GeneID" id="66496550"/>
<dbReference type="EMBL" id="QOVC01000009">
    <property type="protein sequence ID" value="KAA0689256.1"/>
    <property type="molecule type" value="Genomic_DNA"/>
</dbReference>
<accession>A0A132P842</accession>
<evidence type="ECO:0000313" key="6">
    <source>
        <dbReference type="EMBL" id="MDC4246571.1"/>
    </source>
</evidence>
<evidence type="ECO:0000313" key="13">
    <source>
        <dbReference type="EMBL" id="RBS30507.1"/>
    </source>
</evidence>
<dbReference type="Proteomes" id="UP000194885">
    <property type="component" value="Unassembled WGS sequence"/>
</dbReference>
<evidence type="ECO:0000313" key="8">
    <source>
        <dbReference type="EMBL" id="OOL83249.1"/>
    </source>
</evidence>
<dbReference type="Proteomes" id="UP000224303">
    <property type="component" value="Unassembled WGS sequence"/>
</dbReference>
<dbReference type="EMBL" id="JAMWMK010000001">
    <property type="protein sequence ID" value="MDC4246571.1"/>
    <property type="molecule type" value="Genomic_DNA"/>
</dbReference>
<reference evidence="13 24" key="1">
    <citation type="submission" date="2015-06" db="EMBL/GenBank/DDBJ databases">
        <title>The Genome Sequence of Enterococcus faecium 131EA1.</title>
        <authorList>
            <consortium name="The Broad Institute Genomics Platform"/>
            <consortium name="The Broad Institute Genome Sequencing Center for Infectious Disease"/>
            <person name="Earl A.M."/>
            <person name="Van Tyne D."/>
            <person name="Lebreton F."/>
            <person name="Saavedra J.T."/>
            <person name="Gilmore M.S."/>
            <person name="Manson Mcguire A."/>
            <person name="Clock S."/>
            <person name="Crupain M."/>
            <person name="Rangan U."/>
            <person name="Young S."/>
            <person name="Abouelleil A."/>
            <person name="Cao P."/>
            <person name="Chapman S.B."/>
            <person name="Griggs A."/>
            <person name="Priest M."/>
            <person name="Shea T."/>
            <person name="Wortman J."/>
            <person name="Nusbaum C."/>
            <person name="Birren B."/>
        </authorList>
    </citation>
    <scope>NUCLEOTIDE SEQUENCE [LARGE SCALE GENOMIC DNA]</scope>
    <source>
        <strain evidence="13 24">131EA1</strain>
    </source>
</reference>
<evidence type="ECO:0000313" key="27">
    <source>
        <dbReference type="Proteomes" id="UP000289562"/>
    </source>
</evidence>
<reference evidence="1 25" key="11">
    <citation type="submission" date="2018-10" db="EMBL/GenBank/DDBJ databases">
        <title>Escaping from acidified nitrite in gastric host defense: Transcriptomic basis for resistance to free nitrous acid in Enterococcus faecalis.</title>
        <authorList>
            <person name="Yu Z."/>
            <person name="Shi D."/>
            <person name="Liu W."/>
            <person name="Meng F."/>
        </authorList>
    </citation>
    <scope>NUCLEOTIDE SEQUENCE [LARGE SCALE GENOMIC DNA]</scope>
    <source>
        <strain evidence="1 25">JE1</strain>
    </source>
</reference>
<evidence type="ECO:0000313" key="17">
    <source>
        <dbReference type="Proteomes" id="UP000070452"/>
    </source>
</evidence>
<reference evidence="8 19" key="4">
    <citation type="submission" date="2017-02" db="EMBL/GenBank/DDBJ databases">
        <title>Clonality and virulence of isolates of VRE in Hematopoietic Stem Cell Transplanted (HSCT) patients.</title>
        <authorList>
            <person name="Marchi A.P."/>
            <person name="Martins R.C."/>
            <person name="Marie S.K."/>
            <person name="Levin A.S."/>
            <person name="Costa S.F."/>
        </authorList>
    </citation>
    <scope>NUCLEOTIDE SEQUENCE [LARGE SCALE GENOMIC DNA]</scope>
    <source>
        <strain evidence="8 19">LIM1759</strain>
    </source>
</reference>
<dbReference type="EMBL" id="JARPTX010000009">
    <property type="protein sequence ID" value="MDT2369342.1"/>
    <property type="molecule type" value="Genomic_DNA"/>
</dbReference>
<evidence type="ECO:0000313" key="3">
    <source>
        <dbReference type="EMBL" id="KAB7577308.1"/>
    </source>
</evidence>
<reference evidence="11 22" key="7">
    <citation type="submission" date="2017-10" db="EMBL/GenBank/DDBJ databases">
        <title>Draft genomes of the Enterococcus faecium isolated from human feces before and after Helicobacter pylori eradication therapy.</title>
        <authorList>
            <person name="Prianichniikov N.A."/>
            <person name="Glushchenko O.E."/>
            <person name="Malakhova M.V."/>
        </authorList>
    </citation>
    <scope>NUCLEOTIDE SEQUENCE [LARGE SCALE GENOMIC DNA]</scope>
    <source>
        <strain evidence="11 22">Hp_5-7</strain>
    </source>
</reference>
<evidence type="ECO:0000313" key="21">
    <source>
        <dbReference type="Proteomes" id="UP000194885"/>
    </source>
</evidence>
<dbReference type="Proteomes" id="UP000448762">
    <property type="component" value="Unassembled WGS sequence"/>
</dbReference>
<evidence type="ECO:0000313" key="4">
    <source>
        <dbReference type="EMBL" id="KWX18132.1"/>
    </source>
</evidence>
<evidence type="ECO:0000313" key="24">
    <source>
        <dbReference type="Proteomes" id="UP000253144"/>
    </source>
</evidence>
<evidence type="ECO:0000313" key="18">
    <source>
        <dbReference type="Proteomes" id="UP000183509"/>
    </source>
</evidence>
<dbReference type="EMBL" id="WEFP01000001">
    <property type="protein sequence ID" value="KAB7577308.1"/>
    <property type="molecule type" value="Genomic_DNA"/>
</dbReference>
<evidence type="ECO:0000313" key="23">
    <source>
        <dbReference type="Proteomes" id="UP000249070"/>
    </source>
</evidence>
<dbReference type="Proteomes" id="UP000289562">
    <property type="component" value="Unassembled WGS sequence"/>
</dbReference>
<dbReference type="Proteomes" id="UP001260956">
    <property type="component" value="Unassembled WGS sequence"/>
</dbReference>
<reference evidence="15 27" key="8">
    <citation type="submission" date="2017-12" db="EMBL/GenBank/DDBJ databases">
        <title>A pool of 800 enterococci isolated from chicken carcass rinse samples from New Zealand.</title>
        <authorList>
            <person name="Zhang J."/>
            <person name="Rogers L."/>
            <person name="Midwinter A."/>
            <person name="French N."/>
        </authorList>
    </citation>
    <scope>NUCLEOTIDE SEQUENCE [LARGE SCALE GENOMIC DNA]</scope>
    <source>
        <strain evidence="15 27">EN697</strain>
    </source>
</reference>
<evidence type="ECO:0000313" key="28">
    <source>
        <dbReference type="Proteomes" id="UP000448762"/>
    </source>
</evidence>
<dbReference type="Proteomes" id="UP000275747">
    <property type="component" value="Chromosome"/>
</dbReference>
<dbReference type="EMBL" id="LRHK01000001">
    <property type="protein sequence ID" value="KWX18132.1"/>
    <property type="molecule type" value="Genomic_DNA"/>
</dbReference>
<evidence type="ECO:0000313" key="25">
    <source>
        <dbReference type="Proteomes" id="UP000275747"/>
    </source>
</evidence>
<sequence length="42" mass="4542">MSKKLIKVGIGLGLLALGAAYLGKKTGLFEDDSHLYDEFESI</sequence>
<dbReference type="EMBL" id="NGKW01000005">
    <property type="protein sequence ID" value="OTN93037.1"/>
    <property type="molecule type" value="Genomic_DNA"/>
</dbReference>
<dbReference type="STRING" id="1352.AL014_10585"/>
<evidence type="ECO:0000313" key="29">
    <source>
        <dbReference type="Proteomes" id="UP000469871"/>
    </source>
</evidence>
<dbReference type="Proteomes" id="UP000469871">
    <property type="component" value="Unassembled WGS sequence"/>
</dbReference>
<dbReference type="Proteomes" id="UP000249070">
    <property type="component" value="Unassembled WGS sequence"/>
</dbReference>
<dbReference type="EMBL" id="FKLM01000003">
    <property type="protein sequence ID" value="SAY68821.1"/>
    <property type="molecule type" value="Genomic_DNA"/>
</dbReference>
<reference evidence="6" key="15">
    <citation type="submission" date="2022-05" db="EMBL/GenBank/DDBJ databases">
        <title>Draft genome sequences of Clostridium perfringens strains isolated from Peru.</title>
        <authorList>
            <person name="Hurtado R."/>
            <person name="Lima L."/>
            <person name="Sousa T."/>
            <person name="Jaiswal A.K."/>
            <person name="Tiwari S."/>
            <person name="Maturrano L."/>
            <person name="Brenig B."/>
            <person name="Azevedo V."/>
        </authorList>
    </citation>
    <scope>NUCLEOTIDE SEQUENCE</scope>
    <source>
        <strain evidence="6">CP4</strain>
    </source>
</reference>
<dbReference type="EMBL" id="CP033041">
    <property type="protein sequence ID" value="AYM72038.1"/>
    <property type="molecule type" value="Genomic_DNA"/>
</dbReference>
<dbReference type="EMBL" id="NGLB01000001">
    <property type="protein sequence ID" value="OTN98867.1"/>
    <property type="molecule type" value="Genomic_DNA"/>
</dbReference>
<reference evidence="10 20" key="5">
    <citation type="submission" date="2017-05" db="EMBL/GenBank/DDBJ databases">
        <title>The Genome Sequence of Enterococcus faecium 6F2_DIV0138.</title>
        <authorList>
            <consortium name="The Broad Institute Genomics Platform"/>
            <consortium name="The Broad Institute Genomic Center for Infectious Diseases"/>
            <person name="Earl A."/>
            <person name="Manson A."/>
            <person name="Schwartman J."/>
            <person name="Gilmore M."/>
            <person name="Abouelleil A."/>
            <person name="Cao P."/>
            <person name="Chapman S."/>
            <person name="Cusick C."/>
            <person name="Shea T."/>
            <person name="Young S."/>
            <person name="Neafsey D."/>
            <person name="Nusbaum C."/>
            <person name="Birren B."/>
        </authorList>
    </citation>
    <scope>NUCLEOTIDE SEQUENCE [LARGE SCALE GENOMIC DNA]</scope>
    <source>
        <strain evidence="10 20">6F2_DIV0138</strain>
    </source>
</reference>
<reference evidence="5" key="14">
    <citation type="journal article" date="2022" name="J. Anim. Sci.">
        <title>Whole genome sequence analyses-based assessment of virulence potential and antimicrobial susceptibilities and resistance of Enterococcus faecium strains isolated from commercial swine and cattle probiotic products.</title>
        <authorList>
            <person name="Shridhar P.B."/>
            <person name="Amachawadi R.G."/>
            <person name="Tokach M."/>
            <person name="Patel I."/>
            <person name="Gangiredla J."/>
            <person name="Mammel M."/>
            <person name="Nagaraja T.G."/>
        </authorList>
    </citation>
    <scope>NUCLEOTIDE SEQUENCE</scope>
    <source>
        <strain evidence="5">EF215</strain>
    </source>
</reference>
<reference evidence="7" key="16">
    <citation type="submission" date="2023-03" db="EMBL/GenBank/DDBJ databases">
        <authorList>
            <person name="Shen W."/>
            <person name="Cai J."/>
        </authorList>
    </citation>
    <scope>NUCLEOTIDE SEQUENCE</scope>
    <source>
        <strain evidence="7">B1010-2</strain>
    </source>
</reference>
<gene>
    <name evidence="10" type="ORF">A5804_000350</name>
    <name evidence="9" type="ORF">A5810_002496</name>
    <name evidence="4" type="ORF">AWT83_06480</name>
    <name evidence="8" type="ORF">B1P95_05030</name>
    <name evidence="11" type="ORF">CQR37_01525</name>
    <name evidence="15" type="ORF">CYQ77_10495</name>
    <name evidence="1" type="ORF">D9Z05_01575</name>
    <name evidence="12" type="ORF">DKP91_16945</name>
    <name evidence="16" type="ORF">DTPHA_600258</name>
    <name evidence="2" type="ORF">DTX73_11300</name>
    <name evidence="13" type="ORF">EB12_01708</name>
    <name evidence="14" type="ORF">EGW36_00415</name>
    <name evidence="3" type="ORF">GBM73_08240</name>
    <name evidence="5" type="ORF">KYX88_02520</name>
    <name evidence="6" type="ORF">M3X98_00650</name>
    <name evidence="7" type="ORF">P6Z85_03945</name>
</gene>
<evidence type="ECO:0000313" key="15">
    <source>
        <dbReference type="EMBL" id="RXU85890.1"/>
    </source>
</evidence>
<evidence type="ECO:0000313" key="19">
    <source>
        <dbReference type="Proteomes" id="UP000191171"/>
    </source>
</evidence>
<reference evidence="4 17" key="2">
    <citation type="submission" date="2016-01" db="EMBL/GenBank/DDBJ databases">
        <title>Molecular Mechanisms for transfer of large genomic segments between Enterococcus faecium strains.</title>
        <authorList>
            <person name="Garcia-Solache M.A."/>
            <person name="Lebreton F."/>
            <person name="Mclaughlin R.E."/>
            <person name="Whiteaker J.D."/>
            <person name="Gilmore M.S."/>
            <person name="Rice L.B."/>
        </authorList>
    </citation>
    <scope>NUCLEOTIDE SEQUENCE [LARGE SCALE GENOMIC DNA]</scope>
    <source>
        <strain evidence="4 17">D344RRF x C68</strain>
    </source>
</reference>
<evidence type="ECO:0000313" key="10">
    <source>
        <dbReference type="EMBL" id="OTN98867.1"/>
    </source>
</evidence>
<dbReference type="EMBL" id="QHGU01000272">
    <property type="protein sequence ID" value="PZM51288.1"/>
    <property type="molecule type" value="Genomic_DNA"/>
</dbReference>
<evidence type="ECO:0000313" key="11">
    <source>
        <dbReference type="EMBL" id="PHL22820.1"/>
    </source>
</evidence>
<reference evidence="9 21" key="6">
    <citation type="submission" date="2017-05" db="EMBL/GenBank/DDBJ databases">
        <title>The Genome Sequence of Enterococcus faecium 7H8_DIV0219.</title>
        <authorList>
            <consortium name="The Broad Institute Genomics Platform"/>
            <consortium name="The Broad Institute Genomic Center for Infectious Diseases"/>
            <person name="Earl A."/>
            <person name="Manson A."/>
            <person name="Schwartman J."/>
            <person name="Gilmore M."/>
            <person name="Abouelleil A."/>
            <person name="Cao P."/>
            <person name="Chapman S."/>
            <person name="Cusick C."/>
            <person name="Shea T."/>
            <person name="Young S."/>
            <person name="Neafsey D."/>
            <person name="Nusbaum C."/>
            <person name="Birren B."/>
        </authorList>
    </citation>
    <scope>NUCLEOTIDE SEQUENCE [LARGE SCALE GENOMIC DNA]</scope>
    <source>
        <strain evidence="9 21">7H8_DIV0219</strain>
    </source>
</reference>
<dbReference type="EMBL" id="MVGJ01000021">
    <property type="protein sequence ID" value="OOL83249.1"/>
    <property type="molecule type" value="Genomic_DNA"/>
</dbReference>
<dbReference type="EMBL" id="PCGC01000002">
    <property type="protein sequence ID" value="PHL22820.1"/>
    <property type="molecule type" value="Genomic_DNA"/>
</dbReference>
<evidence type="ECO:0000313" key="5">
    <source>
        <dbReference type="EMBL" id="MBX4221725.1"/>
    </source>
</evidence>
<organism evidence="4 17">
    <name type="scientific">Enterococcus faecium</name>
    <name type="common">Streptococcus faecium</name>
    <dbReference type="NCBI Taxonomy" id="1352"/>
    <lineage>
        <taxon>Bacteria</taxon>
        <taxon>Bacillati</taxon>
        <taxon>Bacillota</taxon>
        <taxon>Bacilli</taxon>
        <taxon>Lactobacillales</taxon>
        <taxon>Enterococcaceae</taxon>
        <taxon>Enterococcus</taxon>
    </lineage>
</organism>
<evidence type="ECO:0000313" key="7">
    <source>
        <dbReference type="EMBL" id="MDT2369342.1"/>
    </source>
</evidence>
<reference evidence="16 18" key="3">
    <citation type="submission" date="2016-04" db="EMBL/GenBank/DDBJ databases">
        <authorList>
            <person name="Millard A."/>
        </authorList>
    </citation>
    <scope>NUCLEOTIDE SEQUENCE [LARGE SCALE GENOMIC DNA]</scope>
    <source>
        <strain evidence="16">Isolate 22</strain>
    </source>
</reference>
<dbReference type="Proteomes" id="UP000194737">
    <property type="component" value="Unassembled WGS sequence"/>
</dbReference>
<evidence type="ECO:0000313" key="9">
    <source>
        <dbReference type="EMBL" id="OTN93037.1"/>
    </source>
</evidence>
<evidence type="ECO:0000313" key="14">
    <source>
        <dbReference type="EMBL" id="ROX58560.1"/>
    </source>
</evidence>
<dbReference type="Proteomes" id="UP000183509">
    <property type="component" value="Unassembled WGS sequence"/>
</dbReference>
<evidence type="ECO:0000313" key="1">
    <source>
        <dbReference type="EMBL" id="AYM72038.1"/>
    </source>
</evidence>
<dbReference type="EMBL" id="PJVH01000037">
    <property type="protein sequence ID" value="RXU85890.1"/>
    <property type="molecule type" value="Genomic_DNA"/>
</dbReference>
<dbReference type="Proteomes" id="UP000070452">
    <property type="component" value="Unassembled WGS sequence"/>
</dbReference>
<dbReference type="EMBL" id="LEQJ01000010">
    <property type="protein sequence ID" value="RBS30507.1"/>
    <property type="molecule type" value="Genomic_DNA"/>
</dbReference>
<name>A0A132P842_ENTFC</name>
<evidence type="ECO:0000313" key="22">
    <source>
        <dbReference type="Proteomes" id="UP000224303"/>
    </source>
</evidence>
<proteinExistence type="predicted"/>
<reference evidence="3 29" key="13">
    <citation type="submission" date="2019-10" db="EMBL/GenBank/DDBJ databases">
        <title>Evolutionary dynamics of vancomycin-resistant Enterococcus faecium during gastrointestinal tract colonization and bloodstream infection in immunocompromised pediatric patients.</title>
        <authorList>
            <person name="Chilambi G.S."/>
            <person name="Nordstrom H.R."/>
            <person name="Evans D.R."/>
            <person name="Ferrolino J."/>
            <person name="Hayden R.T."/>
            <person name="Maron G.M."/>
            <person name="Vo A.N."/>
            <person name="Gilmore M.S."/>
            <person name="Wolf J."/>
            <person name="Rosch J.W."/>
            <person name="Van Tyne D."/>
        </authorList>
    </citation>
    <scope>NUCLEOTIDE SEQUENCE [LARGE SCALE GENOMIC DNA]</scope>
    <source>
        <strain evidence="3 29">VRECG27</strain>
    </source>
</reference>
<reference evidence="2 28" key="10">
    <citation type="submission" date="2018-07" db="EMBL/GenBank/DDBJ databases">
        <title>High quality draft genome sequencing of Enterococcus faecium exhibiting probiotic potential isolated from mucus of freshwater fish.</title>
        <authorList>
            <person name="El-Jeni R."/>
            <person name="Ghedira K."/>
            <person name="Abdelhak S."/>
            <person name="El-Bour M."/>
            <person name="Bouhaouala-Zahar B."/>
        </authorList>
    </citation>
    <scope>NUCLEOTIDE SEQUENCE [LARGE SCALE GENOMIC DNA]</scope>
    <source>
        <strain evidence="2 28">R.A73</strain>
    </source>
</reference>
<evidence type="ECO:0000313" key="16">
    <source>
        <dbReference type="EMBL" id="SAY68821.1"/>
    </source>
</evidence>
<reference evidence="12 23" key="9">
    <citation type="submission" date="2018-05" db="EMBL/GenBank/DDBJ databases">
        <title>Vancomycin-resistant Enterococcus faecium strain from Chelyabinsk, Russia.</title>
        <authorList>
            <person name="Gostev V."/>
            <person name="Goncharov A."/>
            <person name="Kolodzhieva V."/>
            <person name="Suvorov A."/>
            <person name="Sidorenko S."/>
            <person name="Zueva L."/>
        </authorList>
    </citation>
    <scope>NUCLEOTIDE SEQUENCE [LARGE SCALE GENOMIC DNA]</scope>
    <source>
        <strain evidence="12 23">20</strain>
    </source>
</reference>
<evidence type="ECO:0000313" key="20">
    <source>
        <dbReference type="Proteomes" id="UP000194737"/>
    </source>
</evidence>
<dbReference type="Proteomes" id="UP000253144">
    <property type="component" value="Unassembled WGS sequence"/>
</dbReference>
<reference evidence="14 26" key="12">
    <citation type="submission" date="2018-10" db="EMBL/GenBank/DDBJ databases">
        <title>Genotypes and phenotypes of Enterococci isolated from broiler chickens.</title>
        <authorList>
            <person name="Muhammad A.R."/>
            <person name="Diarra M.S."/>
        </authorList>
    </citation>
    <scope>NUCLEOTIDE SEQUENCE [LARGE SCALE GENOMIC DNA]</scope>
    <source>
        <strain evidence="14 26">P5 C A 35</strain>
    </source>
</reference>
<dbReference type="Proteomes" id="UP001141166">
    <property type="component" value="Unassembled WGS sequence"/>
</dbReference>
<evidence type="ECO:0000313" key="2">
    <source>
        <dbReference type="EMBL" id="KAA0689256.1"/>
    </source>
</evidence>
<evidence type="ECO:0000313" key="26">
    <source>
        <dbReference type="Proteomes" id="UP000281752"/>
    </source>
</evidence>
<dbReference type="Proteomes" id="UP001139644">
    <property type="component" value="Unassembled WGS sequence"/>
</dbReference>
<dbReference type="EMBL" id="JAIFOC010000018">
    <property type="protein sequence ID" value="MBX4221725.1"/>
    <property type="molecule type" value="Genomic_DNA"/>
</dbReference>
<dbReference type="AlphaFoldDB" id="A0A132P842"/>
<protein>
    <submittedName>
        <fullName evidence="4">Methanol dehydrogenase</fullName>
    </submittedName>
</protein>
<dbReference type="RefSeq" id="WP_002287569.1">
    <property type="nucleotide sequence ID" value="NZ_AP019394.1"/>
</dbReference>
<dbReference type="PATRIC" id="fig|1352.655.peg.1850"/>
<dbReference type="Proteomes" id="UP000281752">
    <property type="component" value="Unassembled WGS sequence"/>
</dbReference>